<proteinExistence type="predicted"/>
<evidence type="ECO:0000256" key="2">
    <source>
        <dbReference type="SAM" id="MobiDB-lite"/>
    </source>
</evidence>
<feature type="compositionally biased region" description="Basic and acidic residues" evidence="2">
    <location>
        <begin position="8"/>
        <end position="18"/>
    </location>
</feature>
<comment type="caution">
    <text evidence="3">The sequence shown here is derived from an EMBL/GenBank/DDBJ whole genome shotgun (WGS) entry which is preliminary data.</text>
</comment>
<keyword evidence="4" id="KW-1185">Reference proteome</keyword>
<organism evidence="3 4">
    <name type="scientific">Vitis rotundifolia</name>
    <name type="common">Muscadine grape</name>
    <dbReference type="NCBI Taxonomy" id="103349"/>
    <lineage>
        <taxon>Eukaryota</taxon>
        <taxon>Viridiplantae</taxon>
        <taxon>Streptophyta</taxon>
        <taxon>Embryophyta</taxon>
        <taxon>Tracheophyta</taxon>
        <taxon>Spermatophyta</taxon>
        <taxon>Magnoliopsida</taxon>
        <taxon>eudicotyledons</taxon>
        <taxon>Gunneridae</taxon>
        <taxon>Pentapetalae</taxon>
        <taxon>rosids</taxon>
        <taxon>Vitales</taxon>
        <taxon>Vitaceae</taxon>
        <taxon>Viteae</taxon>
        <taxon>Vitis</taxon>
    </lineage>
</organism>
<protein>
    <submittedName>
        <fullName evidence="3">Uncharacterized protein</fullName>
    </submittedName>
</protein>
<feature type="coiled-coil region" evidence="1">
    <location>
        <begin position="88"/>
        <end position="129"/>
    </location>
</feature>
<reference evidence="3 4" key="1">
    <citation type="journal article" date="2023" name="BMC Biotechnol.">
        <title>Vitis rotundifolia cv Carlos genome sequencing.</title>
        <authorList>
            <person name="Huff M."/>
            <person name="Hulse-Kemp A."/>
            <person name="Scheffler B."/>
            <person name="Youngblood R."/>
            <person name="Simpson S."/>
            <person name="Babiker E."/>
            <person name="Staton M."/>
        </authorList>
    </citation>
    <scope>NUCLEOTIDE SEQUENCE [LARGE SCALE GENOMIC DNA]</scope>
    <source>
        <tissue evidence="3">Leaf</tissue>
    </source>
</reference>
<evidence type="ECO:0000313" key="4">
    <source>
        <dbReference type="Proteomes" id="UP001168098"/>
    </source>
</evidence>
<name>A0AA39AAT2_VITRO</name>
<accession>A0AA39AAT2</accession>
<dbReference type="Proteomes" id="UP001168098">
    <property type="component" value="Unassembled WGS sequence"/>
</dbReference>
<dbReference type="AlphaFoldDB" id="A0AA39AAT2"/>
<keyword evidence="1" id="KW-0175">Coiled coil</keyword>
<feature type="region of interest" description="Disordered" evidence="2">
    <location>
        <begin position="1"/>
        <end position="28"/>
    </location>
</feature>
<dbReference type="EMBL" id="JARBHA010000004">
    <property type="protein sequence ID" value="KAJ9703617.1"/>
    <property type="molecule type" value="Genomic_DNA"/>
</dbReference>
<evidence type="ECO:0000313" key="3">
    <source>
        <dbReference type="EMBL" id="KAJ9703617.1"/>
    </source>
</evidence>
<gene>
    <name evidence="3" type="ORF">PVL29_005088</name>
</gene>
<sequence>MVEEKVEEEAKASQEEAKASQSESSMGLHPHGKMLSSYLGLSFSLFLLSTLHLKLLQAEQELVASIVEIFVSHREAWHREKKHMVDQIHTVIEEIACLRAKVEELERSEEELKARLEELTREVGEREEILHEPIKFPSIFFFSFSLIF</sequence>
<evidence type="ECO:0000256" key="1">
    <source>
        <dbReference type="SAM" id="Coils"/>
    </source>
</evidence>